<evidence type="ECO:0000313" key="1">
    <source>
        <dbReference type="EMBL" id="WKA01413.1"/>
    </source>
</evidence>
<accession>A0ABY9D1I7</accession>
<name>A0ABY9D1I7_VITVI</name>
<dbReference type="Proteomes" id="UP001227230">
    <property type="component" value="Chromosome 13"/>
</dbReference>
<organism evidence="1 2">
    <name type="scientific">Vitis vinifera</name>
    <name type="common">Grape</name>
    <dbReference type="NCBI Taxonomy" id="29760"/>
    <lineage>
        <taxon>Eukaryota</taxon>
        <taxon>Viridiplantae</taxon>
        <taxon>Streptophyta</taxon>
        <taxon>Embryophyta</taxon>
        <taxon>Tracheophyta</taxon>
        <taxon>Spermatophyta</taxon>
        <taxon>Magnoliopsida</taxon>
        <taxon>eudicotyledons</taxon>
        <taxon>Gunneridae</taxon>
        <taxon>Pentapetalae</taxon>
        <taxon>rosids</taxon>
        <taxon>Vitales</taxon>
        <taxon>Vitaceae</taxon>
        <taxon>Viteae</taxon>
        <taxon>Vitis</taxon>
    </lineage>
</organism>
<keyword evidence="2" id="KW-1185">Reference proteome</keyword>
<reference evidence="1 2" key="1">
    <citation type="journal article" date="2023" name="Hortic Res">
        <title>The complete reference genome for grapevine (Vitis vinifera L.) genetics and breeding.</title>
        <authorList>
            <person name="Shi X."/>
            <person name="Cao S."/>
            <person name="Wang X."/>
            <person name="Huang S."/>
            <person name="Wang Y."/>
            <person name="Liu Z."/>
            <person name="Liu W."/>
            <person name="Leng X."/>
            <person name="Peng Y."/>
            <person name="Wang N."/>
            <person name="Wang Y."/>
            <person name="Ma Z."/>
            <person name="Xu X."/>
            <person name="Zhang F."/>
            <person name="Xue H."/>
            <person name="Zhong H."/>
            <person name="Wang Y."/>
            <person name="Zhang K."/>
            <person name="Velt A."/>
            <person name="Avia K."/>
            <person name="Holtgrawe D."/>
            <person name="Grimplet J."/>
            <person name="Matus J.T."/>
            <person name="Ware D."/>
            <person name="Wu X."/>
            <person name="Wang H."/>
            <person name="Liu C."/>
            <person name="Fang Y."/>
            <person name="Rustenholz C."/>
            <person name="Cheng Z."/>
            <person name="Xiao H."/>
            <person name="Zhou Y."/>
        </authorList>
    </citation>
    <scope>NUCLEOTIDE SEQUENCE [LARGE SCALE GENOMIC DNA]</scope>
    <source>
        <strain evidence="2">cv. Pinot noir / PN40024</strain>
        <tissue evidence="1">Leaf</tissue>
    </source>
</reference>
<proteinExistence type="predicted"/>
<gene>
    <name evidence="1" type="ORF">VitviT2T_019695</name>
</gene>
<sequence length="56" mass="6326">MNRDVNKICSNEFLCKENLVKTKDLLGHFMVETLKASSFCFCRNPTKSLLPSSLSS</sequence>
<evidence type="ECO:0000313" key="2">
    <source>
        <dbReference type="Proteomes" id="UP001227230"/>
    </source>
</evidence>
<protein>
    <submittedName>
        <fullName evidence="1">Uncharacterized protein</fullName>
    </submittedName>
</protein>
<dbReference type="EMBL" id="CP126660">
    <property type="protein sequence ID" value="WKA01413.1"/>
    <property type="molecule type" value="Genomic_DNA"/>
</dbReference>